<dbReference type="EMBL" id="CAJZAF010000007">
    <property type="protein sequence ID" value="CAG9169893.1"/>
    <property type="molecule type" value="Genomic_DNA"/>
</dbReference>
<dbReference type="Proteomes" id="UP000701702">
    <property type="component" value="Unassembled WGS sequence"/>
</dbReference>
<proteinExistence type="predicted"/>
<sequence>MRIERCSHCERAFHVAEIGGAMPGTKEREDISCPHCRYTYTETSNGAFRTTPLSAVEERAFDEANPIEYRRTEKTYGIVVTAATPTDEVLAKIGRLRHACGDRIAILALGPDDVRARPDWRTIASECKAMVKHLSVEYVTQARIDALVSQISILA</sequence>
<keyword evidence="2" id="KW-1185">Reference proteome</keyword>
<gene>
    <name evidence="1" type="ORF">LMG23994_01716</name>
</gene>
<name>A0ABM8WR94_9BURK</name>
<comment type="caution">
    <text evidence="1">The sequence shown here is derived from an EMBL/GenBank/DDBJ whole genome shotgun (WGS) entry which is preliminary data.</text>
</comment>
<accession>A0ABM8WR94</accession>
<protein>
    <recommendedName>
        <fullName evidence="3">Zinc finger/thioredoxin putative domain-containing protein</fullName>
    </recommendedName>
</protein>
<organism evidence="1 2">
    <name type="scientific">Cupriavidus pinatubonensis</name>
    <dbReference type="NCBI Taxonomy" id="248026"/>
    <lineage>
        <taxon>Bacteria</taxon>
        <taxon>Pseudomonadati</taxon>
        <taxon>Pseudomonadota</taxon>
        <taxon>Betaproteobacteria</taxon>
        <taxon>Burkholderiales</taxon>
        <taxon>Burkholderiaceae</taxon>
        <taxon>Cupriavidus</taxon>
    </lineage>
</organism>
<evidence type="ECO:0000313" key="2">
    <source>
        <dbReference type="Proteomes" id="UP000701702"/>
    </source>
</evidence>
<evidence type="ECO:0000313" key="1">
    <source>
        <dbReference type="EMBL" id="CAG9169893.1"/>
    </source>
</evidence>
<evidence type="ECO:0008006" key="3">
    <source>
        <dbReference type="Google" id="ProtNLM"/>
    </source>
</evidence>
<reference evidence="1 2" key="1">
    <citation type="submission" date="2021-08" db="EMBL/GenBank/DDBJ databases">
        <authorList>
            <person name="Peeters C."/>
        </authorList>
    </citation>
    <scope>NUCLEOTIDE SEQUENCE [LARGE SCALE GENOMIC DNA]</scope>
    <source>
        <strain evidence="1 2">LMG 23994</strain>
    </source>
</reference>
<dbReference type="RefSeq" id="WP_224001323.1">
    <property type="nucleotide sequence ID" value="NZ_CAJZAF010000007.1"/>
</dbReference>